<gene>
    <name evidence="12" type="primary">LOC106745656</name>
</gene>
<feature type="transmembrane region" description="Helical" evidence="10">
    <location>
        <begin position="32"/>
        <end position="54"/>
    </location>
</feature>
<feature type="transmembrane region" description="Helical" evidence="10">
    <location>
        <begin position="193"/>
        <end position="217"/>
    </location>
</feature>
<feature type="transmembrane region" description="Helical" evidence="10">
    <location>
        <begin position="229"/>
        <end position="251"/>
    </location>
</feature>
<evidence type="ECO:0000256" key="4">
    <source>
        <dbReference type="ARBA" id="ARBA00022692"/>
    </source>
</evidence>
<keyword evidence="6 10" id="KW-1133">Transmembrane helix</keyword>
<accession>A0A6P3XFT3</accession>
<evidence type="ECO:0000256" key="2">
    <source>
        <dbReference type="ARBA" id="ARBA00022475"/>
    </source>
</evidence>
<evidence type="ECO:0000313" key="11">
    <source>
        <dbReference type="Proteomes" id="UP000515204"/>
    </source>
</evidence>
<evidence type="ECO:0000313" key="12">
    <source>
        <dbReference type="RefSeq" id="XP_014476948.1"/>
    </source>
</evidence>
<keyword evidence="2" id="KW-1003">Cell membrane</keyword>
<dbReference type="AlphaFoldDB" id="A0A6P3XFT3"/>
<dbReference type="GO" id="GO:0005549">
    <property type="term" value="F:odorant binding"/>
    <property type="evidence" value="ECO:0007669"/>
    <property type="project" value="InterPro"/>
</dbReference>
<reference evidence="12" key="1">
    <citation type="submission" date="2025-08" db="UniProtKB">
        <authorList>
            <consortium name="RefSeq"/>
        </authorList>
    </citation>
    <scope>IDENTIFICATION</scope>
</reference>
<dbReference type="OrthoDB" id="7700178at2759"/>
<evidence type="ECO:0000256" key="6">
    <source>
        <dbReference type="ARBA" id="ARBA00022989"/>
    </source>
</evidence>
<feature type="transmembrane region" description="Helical" evidence="10">
    <location>
        <begin position="340"/>
        <end position="360"/>
    </location>
</feature>
<dbReference type="GO" id="GO:0007165">
    <property type="term" value="P:signal transduction"/>
    <property type="evidence" value="ECO:0007669"/>
    <property type="project" value="UniProtKB-KW"/>
</dbReference>
<dbReference type="GO" id="GO:0004984">
    <property type="term" value="F:olfactory receptor activity"/>
    <property type="evidence" value="ECO:0007669"/>
    <property type="project" value="InterPro"/>
</dbReference>
<keyword evidence="7 10" id="KW-0472">Membrane</keyword>
<evidence type="ECO:0000256" key="1">
    <source>
        <dbReference type="ARBA" id="ARBA00004651"/>
    </source>
</evidence>
<name>A0A6P3XFT3_DINQU</name>
<keyword evidence="11" id="KW-1185">Reference proteome</keyword>
<keyword evidence="8 10" id="KW-0675">Receptor</keyword>
<dbReference type="GO" id="GO:0005886">
    <property type="term" value="C:plasma membrane"/>
    <property type="evidence" value="ECO:0007669"/>
    <property type="project" value="UniProtKB-SubCell"/>
</dbReference>
<evidence type="ECO:0000256" key="8">
    <source>
        <dbReference type="ARBA" id="ARBA00023170"/>
    </source>
</evidence>
<keyword evidence="5 10" id="KW-0552">Olfaction</keyword>
<evidence type="ECO:0000256" key="9">
    <source>
        <dbReference type="ARBA" id="ARBA00023224"/>
    </source>
</evidence>
<feature type="transmembrane region" description="Helical" evidence="10">
    <location>
        <begin position="74"/>
        <end position="94"/>
    </location>
</feature>
<dbReference type="PANTHER" id="PTHR21137:SF35">
    <property type="entry name" value="ODORANT RECEPTOR 19A-RELATED"/>
    <property type="match status" value="1"/>
</dbReference>
<keyword evidence="4 10" id="KW-0812">Transmembrane</keyword>
<organism evidence="11 12">
    <name type="scientific">Dinoponera quadriceps</name>
    <name type="common">South American ant</name>
    <dbReference type="NCBI Taxonomy" id="609295"/>
    <lineage>
        <taxon>Eukaryota</taxon>
        <taxon>Metazoa</taxon>
        <taxon>Ecdysozoa</taxon>
        <taxon>Arthropoda</taxon>
        <taxon>Hexapoda</taxon>
        <taxon>Insecta</taxon>
        <taxon>Pterygota</taxon>
        <taxon>Neoptera</taxon>
        <taxon>Endopterygota</taxon>
        <taxon>Hymenoptera</taxon>
        <taxon>Apocrita</taxon>
        <taxon>Aculeata</taxon>
        <taxon>Formicoidea</taxon>
        <taxon>Formicidae</taxon>
        <taxon>Ponerinae</taxon>
        <taxon>Ponerini</taxon>
        <taxon>Dinoponera</taxon>
    </lineage>
</organism>
<dbReference type="InterPro" id="IPR004117">
    <property type="entry name" value="7tm6_olfct_rcpt"/>
</dbReference>
<evidence type="ECO:0000256" key="3">
    <source>
        <dbReference type="ARBA" id="ARBA00022606"/>
    </source>
</evidence>
<comment type="caution">
    <text evidence="10">Lacks conserved residue(s) required for the propagation of feature annotation.</text>
</comment>
<feature type="non-terminal residue" evidence="12">
    <location>
        <position position="431"/>
    </location>
</feature>
<dbReference type="GeneID" id="106745656"/>
<dbReference type="Pfam" id="PF02949">
    <property type="entry name" value="7tm_6"/>
    <property type="match status" value="1"/>
</dbReference>
<keyword evidence="3 10" id="KW-0716">Sensory transduction</keyword>
<dbReference type="KEGG" id="dqu:106745656"/>
<feature type="transmembrane region" description="Helical" evidence="10">
    <location>
        <begin position="401"/>
        <end position="429"/>
    </location>
</feature>
<comment type="subcellular location">
    <subcellularLocation>
        <location evidence="1 10">Cell membrane</location>
        <topology evidence="1 10">Multi-pass membrane protein</topology>
    </subcellularLocation>
</comment>
<protein>
    <recommendedName>
        <fullName evidence="10">Odorant receptor</fullName>
    </recommendedName>
</protein>
<dbReference type="Proteomes" id="UP000515204">
    <property type="component" value="Unplaced"/>
</dbReference>
<dbReference type="PANTHER" id="PTHR21137">
    <property type="entry name" value="ODORANT RECEPTOR"/>
    <property type="match status" value="1"/>
</dbReference>
<dbReference type="RefSeq" id="XP_014476948.1">
    <property type="nucleotide sequence ID" value="XM_014621462.1"/>
</dbReference>
<proteinExistence type="inferred from homology"/>
<evidence type="ECO:0000256" key="5">
    <source>
        <dbReference type="ARBA" id="ARBA00022725"/>
    </source>
</evidence>
<evidence type="ECO:0000256" key="10">
    <source>
        <dbReference type="RuleBase" id="RU351113"/>
    </source>
</evidence>
<evidence type="ECO:0000256" key="7">
    <source>
        <dbReference type="ARBA" id="ARBA00023136"/>
    </source>
</evidence>
<sequence length="431" mass="49637">MEISFEGEEKHNSSDLCLENEEIMYRIYKYGIMCYGLMCFIMAPTITPVLDIVLPRNETRIRGLGFDLDYGVDMQVYWFWLWLHTNIAGIVVMFNIIAADIMFITLTIHTCYLFAIVRYKLEHVTDSIGERSVRSCDIRNFNIEYNPYQCEGEQMKLEQATAIKECVLSHKKAIELISCISLLIRSAQLLHYIYAWSLLIGAGLNVITISIAAVQLVSKMFQWAEMMMSAAFVIGVMMHLFFLSLMAQFILDESINIHESTYSSSWYNMSAMVQKDFILILMKSRSPCQLMAGKLFVMSLENYCAMKILLRQIQTEWERVSSKGENKILQNYASETKTFCIVYAIIMCGGLMCFILAPTISPMLDIVLPRNETRLRGLGFELDYGVDIQTYWFWLWLHSNMAGTVAIFNSIAADTMFIILTIHACYLFMIV</sequence>
<keyword evidence="9 10" id="KW-0807">Transducer</keyword>
<comment type="similarity">
    <text evidence="10">Belongs to the insect chemoreceptor superfamily. Heteromeric odorant receptor channel (TC 1.A.69) family.</text>
</comment>